<dbReference type="EMBL" id="PYAV01000018">
    <property type="protein sequence ID" value="PSL41728.1"/>
    <property type="molecule type" value="Genomic_DNA"/>
</dbReference>
<reference evidence="5 6" key="1">
    <citation type="submission" date="2018-03" db="EMBL/GenBank/DDBJ databases">
        <title>Genomic Encyclopedia of Type Strains, Phase III (KMG-III): the genomes of soil and plant-associated and newly described type strains.</title>
        <authorList>
            <person name="Whitman W."/>
        </authorList>
    </citation>
    <scope>NUCLEOTIDE SEQUENCE [LARGE SCALE GENOMIC DNA]</scope>
    <source>
        <strain evidence="5 6">CGMCC 1.07653</strain>
    </source>
</reference>
<dbReference type="NCBIfam" id="TIGR00621">
    <property type="entry name" value="ssb"/>
    <property type="match status" value="1"/>
</dbReference>
<gene>
    <name evidence="5" type="ORF">B0H94_11841</name>
</gene>
<keyword evidence="1 2" id="KW-0238">DNA-binding</keyword>
<evidence type="ECO:0000313" key="5">
    <source>
        <dbReference type="EMBL" id="PSL41728.1"/>
    </source>
</evidence>
<dbReference type="OrthoDB" id="9809878at2"/>
<comment type="caution">
    <text evidence="2">Lacks conserved residue(s) required for the propagation of feature annotation.</text>
</comment>
<sequence length="136" mass="14999">MINNITLVGRLTRDAELRFTANGVGVANFGIAVNRPFKNQQGENEVDFFNCVAWRKLAENVAQYVGKGSQVAIVGRLQSRRYENKEGQNVTAIEVVAENVQFLDTKGGQKSEAEQDDDPLKNNGNPIDIGTDDLPF</sequence>
<dbReference type="Gene3D" id="2.40.50.140">
    <property type="entry name" value="Nucleic acid-binding proteins"/>
    <property type="match status" value="1"/>
</dbReference>
<dbReference type="HAMAP" id="MF_00984">
    <property type="entry name" value="SSB"/>
    <property type="match status" value="1"/>
</dbReference>
<comment type="subunit">
    <text evidence="2">Homotetramer.</text>
</comment>
<feature type="region of interest" description="Disordered" evidence="4">
    <location>
        <begin position="106"/>
        <end position="136"/>
    </location>
</feature>
<dbReference type="InterPro" id="IPR012340">
    <property type="entry name" value="NA-bd_OB-fold"/>
</dbReference>
<dbReference type="Pfam" id="PF00436">
    <property type="entry name" value="SSB"/>
    <property type="match status" value="1"/>
</dbReference>
<accession>A0A2P8H694</accession>
<proteinExistence type="inferred from homology"/>
<dbReference type="GO" id="GO:0003697">
    <property type="term" value="F:single-stranded DNA binding"/>
    <property type="evidence" value="ECO:0007669"/>
    <property type="project" value="UniProtKB-UniRule"/>
</dbReference>
<dbReference type="SUPFAM" id="SSF50249">
    <property type="entry name" value="Nucleic acid-binding proteins"/>
    <property type="match status" value="1"/>
</dbReference>
<dbReference type="PANTHER" id="PTHR10302:SF27">
    <property type="entry name" value="SINGLE-STRANDED DNA-BINDING PROTEIN"/>
    <property type="match status" value="1"/>
</dbReference>
<protein>
    <recommendedName>
        <fullName evidence="2 3">Single-stranded DNA-binding protein</fullName>
        <shortName evidence="2">SSB</shortName>
    </recommendedName>
</protein>
<organism evidence="5 6">
    <name type="scientific">Salsuginibacillus halophilus</name>
    <dbReference type="NCBI Taxonomy" id="517424"/>
    <lineage>
        <taxon>Bacteria</taxon>
        <taxon>Bacillati</taxon>
        <taxon>Bacillota</taxon>
        <taxon>Bacilli</taxon>
        <taxon>Bacillales</taxon>
        <taxon>Bacillaceae</taxon>
        <taxon>Salsuginibacillus</taxon>
    </lineage>
</organism>
<evidence type="ECO:0000313" key="6">
    <source>
        <dbReference type="Proteomes" id="UP000242310"/>
    </source>
</evidence>
<dbReference type="InterPro" id="IPR000424">
    <property type="entry name" value="Primosome_PriB/ssb"/>
</dbReference>
<comment type="caution">
    <text evidence="5">The sequence shown here is derived from an EMBL/GenBank/DDBJ whole genome shotgun (WGS) entry which is preliminary data.</text>
</comment>
<evidence type="ECO:0000256" key="4">
    <source>
        <dbReference type="SAM" id="MobiDB-lite"/>
    </source>
</evidence>
<name>A0A2P8H694_9BACI</name>
<dbReference type="AlphaFoldDB" id="A0A2P8H694"/>
<dbReference type="PIRSF" id="PIRSF002070">
    <property type="entry name" value="SSB"/>
    <property type="match status" value="1"/>
</dbReference>
<dbReference type="InterPro" id="IPR011344">
    <property type="entry name" value="ssDNA-bd"/>
</dbReference>
<keyword evidence="6" id="KW-1185">Reference proteome</keyword>
<dbReference type="Proteomes" id="UP000242310">
    <property type="component" value="Unassembled WGS sequence"/>
</dbReference>
<dbReference type="RefSeq" id="WP_106589901.1">
    <property type="nucleotide sequence ID" value="NZ_PYAV01000018.1"/>
</dbReference>
<dbReference type="GO" id="GO:0006260">
    <property type="term" value="P:DNA replication"/>
    <property type="evidence" value="ECO:0007669"/>
    <property type="project" value="InterPro"/>
</dbReference>
<dbReference type="PROSITE" id="PS50935">
    <property type="entry name" value="SSB"/>
    <property type="match status" value="1"/>
</dbReference>
<dbReference type="CDD" id="cd04496">
    <property type="entry name" value="SSB_OBF"/>
    <property type="match status" value="1"/>
</dbReference>
<dbReference type="GO" id="GO:0009295">
    <property type="term" value="C:nucleoid"/>
    <property type="evidence" value="ECO:0007669"/>
    <property type="project" value="TreeGrafter"/>
</dbReference>
<evidence type="ECO:0000256" key="3">
    <source>
        <dbReference type="PIRNR" id="PIRNR002070"/>
    </source>
</evidence>
<evidence type="ECO:0000256" key="2">
    <source>
        <dbReference type="HAMAP-Rule" id="MF_00984"/>
    </source>
</evidence>
<evidence type="ECO:0000256" key="1">
    <source>
        <dbReference type="ARBA" id="ARBA00023125"/>
    </source>
</evidence>
<dbReference type="PANTHER" id="PTHR10302">
    <property type="entry name" value="SINGLE-STRANDED DNA-BINDING PROTEIN"/>
    <property type="match status" value="1"/>
</dbReference>